<evidence type="ECO:0000313" key="2">
    <source>
        <dbReference type="Proteomes" id="UP000005240"/>
    </source>
</evidence>
<reference evidence="1" key="2">
    <citation type="submission" date="2025-05" db="UniProtKB">
        <authorList>
            <consortium name="EnsemblFungi"/>
        </authorList>
    </citation>
    <scope>IDENTIFICATION</scope>
    <source>
        <strain evidence="1">isolate 1-1 / race 1 (BBBD)</strain>
    </source>
</reference>
<protein>
    <submittedName>
        <fullName evidence="1">Uncharacterized protein</fullName>
    </submittedName>
</protein>
<dbReference type="Proteomes" id="UP000005240">
    <property type="component" value="Unassembled WGS sequence"/>
</dbReference>
<evidence type="ECO:0000313" key="1">
    <source>
        <dbReference type="EnsemblFungi" id="PTTG_30856-t43_1-p1"/>
    </source>
</evidence>
<proteinExistence type="predicted"/>
<reference evidence="1 2" key="1">
    <citation type="journal article" date="2017" name="G3 (Bethesda)">
        <title>Comparative analysis highlights variable genome content of wheat rusts and divergence of the mating loci.</title>
        <authorList>
            <person name="Cuomo C.A."/>
            <person name="Bakkeren G."/>
            <person name="Khalil H.B."/>
            <person name="Panwar V."/>
            <person name="Joly D."/>
            <person name="Linning R."/>
            <person name="Sakthikumar S."/>
            <person name="Song X."/>
            <person name="Adiconis X."/>
            <person name="Fan L."/>
            <person name="Goldberg J.M."/>
            <person name="Levin J.Z."/>
            <person name="Young S."/>
            <person name="Zeng Q."/>
            <person name="Anikster Y."/>
            <person name="Bruce M."/>
            <person name="Wang M."/>
            <person name="Yin C."/>
            <person name="McCallum B."/>
            <person name="Szabo L.J."/>
            <person name="Hulbert S."/>
            <person name="Chen X."/>
            <person name="Fellers J.P."/>
        </authorList>
    </citation>
    <scope>NUCLEOTIDE SEQUENCE</scope>
    <source>
        <strain evidence="2">Isolate 1-1 / race 1 (BBBD)</strain>
    </source>
</reference>
<accession>A0ABL7D727</accession>
<name>A0ABL7D727_PUCT1</name>
<sequence>MLSAALVCESLHYSDVDHPCFARITVALFWCFTKLIHTMSSRQTSLHSFFVSDRRPNQESANRSSAPLAIGGNSIASVPVPPGVSQLATDNCTFRLSVRPYR</sequence>
<keyword evidence="2" id="KW-1185">Reference proteome</keyword>
<organism evidence="1 2">
    <name type="scientific">Puccinia triticina (isolate 1-1 / race 1 (BBBD))</name>
    <name type="common">Brown leaf rust fungus</name>
    <dbReference type="NCBI Taxonomy" id="630390"/>
    <lineage>
        <taxon>Eukaryota</taxon>
        <taxon>Fungi</taxon>
        <taxon>Dikarya</taxon>
        <taxon>Basidiomycota</taxon>
        <taxon>Pucciniomycotina</taxon>
        <taxon>Pucciniomycetes</taxon>
        <taxon>Pucciniales</taxon>
        <taxon>Pucciniaceae</taxon>
        <taxon>Puccinia</taxon>
    </lineage>
</organism>
<dbReference type="EnsemblFungi" id="PTTG_30856-t43_1">
    <property type="protein sequence ID" value="PTTG_30856-t43_1-p1"/>
    <property type="gene ID" value="PTTG_30856"/>
</dbReference>